<feature type="chain" id="PRO_5047541424" description="Regulator of septum formation" evidence="2">
    <location>
        <begin position="24"/>
        <end position="304"/>
    </location>
</feature>
<proteinExistence type="predicted"/>
<evidence type="ECO:0008006" key="5">
    <source>
        <dbReference type="Google" id="ProtNLM"/>
    </source>
</evidence>
<reference evidence="4" key="1">
    <citation type="journal article" date="2019" name="Int. J. Syst. Evol. Microbiol.">
        <title>The Global Catalogue of Microorganisms (GCM) 10K type strain sequencing project: providing services to taxonomists for standard genome sequencing and annotation.</title>
        <authorList>
            <consortium name="The Broad Institute Genomics Platform"/>
            <consortium name="The Broad Institute Genome Sequencing Center for Infectious Disease"/>
            <person name="Wu L."/>
            <person name="Ma J."/>
        </authorList>
    </citation>
    <scope>NUCLEOTIDE SEQUENCE [LARGE SCALE GENOMIC DNA]</scope>
    <source>
        <strain evidence="4">CGMCC 1.15399</strain>
    </source>
</reference>
<keyword evidence="4" id="KW-1185">Reference proteome</keyword>
<feature type="region of interest" description="Disordered" evidence="1">
    <location>
        <begin position="116"/>
        <end position="143"/>
    </location>
</feature>
<sequence>MSSRLWTVAALVAVTVTMSSCDADTAPKDTPKPSATNATGATNAESSASSPNPPPSPAQPTTWAAGLCLDVQMPKPDSQLPGLADCSLATAGAQITKLVYQGNGPVECPKDTDGMLDTPTGQQPPRTACLRNRRAPHPGDVGKGGGILRVGDCTLIENEPVVSVEERACFDGHGPGRVRSFTKTKKACTRKIWSYAYKWQGSYVCVGPGEDAKKVGPQYELATCLTAPKTKKRKTVFGTENAIVGGLKKVSCKARKAWGKVVGYVSIEFECRRPADYSVTSSTTTYGLPFGLDPYPAITCIRRL</sequence>
<feature type="region of interest" description="Disordered" evidence="1">
    <location>
        <begin position="22"/>
        <end position="62"/>
    </location>
</feature>
<accession>A0ABW4G9G8</accession>
<name>A0ABW4G9G8_9ACTN</name>
<evidence type="ECO:0000256" key="1">
    <source>
        <dbReference type="SAM" id="MobiDB-lite"/>
    </source>
</evidence>
<evidence type="ECO:0000313" key="3">
    <source>
        <dbReference type="EMBL" id="MFD1539393.1"/>
    </source>
</evidence>
<feature type="compositionally biased region" description="Low complexity" evidence="1">
    <location>
        <begin position="41"/>
        <end position="50"/>
    </location>
</feature>
<dbReference type="PROSITE" id="PS51257">
    <property type="entry name" value="PROKAR_LIPOPROTEIN"/>
    <property type="match status" value="1"/>
</dbReference>
<gene>
    <name evidence="3" type="ORF">ACFSJ0_20210</name>
</gene>
<keyword evidence="2" id="KW-0732">Signal</keyword>
<feature type="signal peptide" evidence="2">
    <location>
        <begin position="1"/>
        <end position="23"/>
    </location>
</feature>
<comment type="caution">
    <text evidence="3">The sequence shown here is derived from an EMBL/GenBank/DDBJ whole genome shotgun (WGS) entry which is preliminary data.</text>
</comment>
<organism evidence="3 4">
    <name type="scientific">Nonomuraea guangzhouensis</name>
    <dbReference type="NCBI Taxonomy" id="1291555"/>
    <lineage>
        <taxon>Bacteria</taxon>
        <taxon>Bacillati</taxon>
        <taxon>Actinomycetota</taxon>
        <taxon>Actinomycetes</taxon>
        <taxon>Streptosporangiales</taxon>
        <taxon>Streptosporangiaceae</taxon>
        <taxon>Nonomuraea</taxon>
    </lineage>
</organism>
<protein>
    <recommendedName>
        <fullName evidence="5">Regulator of septum formation</fullName>
    </recommendedName>
</protein>
<dbReference type="EMBL" id="JBHUCM010000017">
    <property type="protein sequence ID" value="MFD1539393.1"/>
    <property type="molecule type" value="Genomic_DNA"/>
</dbReference>
<dbReference type="Proteomes" id="UP001597097">
    <property type="component" value="Unassembled WGS sequence"/>
</dbReference>
<evidence type="ECO:0000256" key="2">
    <source>
        <dbReference type="SAM" id="SignalP"/>
    </source>
</evidence>
<evidence type="ECO:0000313" key="4">
    <source>
        <dbReference type="Proteomes" id="UP001597097"/>
    </source>
</evidence>
<dbReference type="RefSeq" id="WP_219531808.1">
    <property type="nucleotide sequence ID" value="NZ_JAHKRM010000012.1"/>
</dbReference>